<protein>
    <submittedName>
        <fullName evidence="2">Uncharacterized protein</fullName>
    </submittedName>
</protein>
<feature type="compositionally biased region" description="Basic residues" evidence="1">
    <location>
        <begin position="34"/>
        <end position="44"/>
    </location>
</feature>
<organism evidence="2 3">
    <name type="scientific">Thalassiosira oceanica</name>
    <name type="common">Marine diatom</name>
    <dbReference type="NCBI Taxonomy" id="159749"/>
    <lineage>
        <taxon>Eukaryota</taxon>
        <taxon>Sar</taxon>
        <taxon>Stramenopiles</taxon>
        <taxon>Ochrophyta</taxon>
        <taxon>Bacillariophyta</taxon>
        <taxon>Coscinodiscophyceae</taxon>
        <taxon>Thalassiosirophycidae</taxon>
        <taxon>Thalassiosirales</taxon>
        <taxon>Thalassiosiraceae</taxon>
        <taxon>Thalassiosira</taxon>
    </lineage>
</organism>
<comment type="caution">
    <text evidence="2">The sequence shown here is derived from an EMBL/GenBank/DDBJ whole genome shotgun (WGS) entry which is preliminary data.</text>
</comment>
<evidence type="ECO:0000313" key="2">
    <source>
        <dbReference type="EMBL" id="EJK60137.1"/>
    </source>
</evidence>
<evidence type="ECO:0000256" key="1">
    <source>
        <dbReference type="SAM" id="MobiDB-lite"/>
    </source>
</evidence>
<dbReference type="Proteomes" id="UP000266841">
    <property type="component" value="Unassembled WGS sequence"/>
</dbReference>
<dbReference type="AlphaFoldDB" id="K0SNZ0"/>
<name>K0SNZ0_THAOC</name>
<feature type="region of interest" description="Disordered" evidence="1">
    <location>
        <begin position="30"/>
        <end position="58"/>
    </location>
</feature>
<accession>K0SNZ0</accession>
<gene>
    <name evidence="2" type="ORF">THAOC_19564</name>
</gene>
<evidence type="ECO:0000313" key="3">
    <source>
        <dbReference type="Proteomes" id="UP000266841"/>
    </source>
</evidence>
<dbReference type="EMBL" id="AGNL01021482">
    <property type="protein sequence ID" value="EJK60137.1"/>
    <property type="molecule type" value="Genomic_DNA"/>
</dbReference>
<sequence>MKWRSCGSSPAGISQPSHHWAYCGGSASLVRSRSMQRSRNKARPRLSEARRAFSASGTLEHDAARLTPPLCRYGRSGARAPSIYLGREPDAATSIPDGAADVKFNIPAVALAFY</sequence>
<proteinExistence type="predicted"/>
<reference evidence="2 3" key="1">
    <citation type="journal article" date="2012" name="Genome Biol.">
        <title>Genome and low-iron response of an oceanic diatom adapted to chronic iron limitation.</title>
        <authorList>
            <person name="Lommer M."/>
            <person name="Specht M."/>
            <person name="Roy A.S."/>
            <person name="Kraemer L."/>
            <person name="Andreson R."/>
            <person name="Gutowska M.A."/>
            <person name="Wolf J."/>
            <person name="Bergner S.V."/>
            <person name="Schilhabel M.B."/>
            <person name="Klostermeier U.C."/>
            <person name="Beiko R.G."/>
            <person name="Rosenstiel P."/>
            <person name="Hippler M."/>
            <person name="Laroche J."/>
        </authorList>
    </citation>
    <scope>NUCLEOTIDE SEQUENCE [LARGE SCALE GENOMIC DNA]</scope>
    <source>
        <strain evidence="2 3">CCMP1005</strain>
    </source>
</reference>
<keyword evidence="3" id="KW-1185">Reference proteome</keyword>